<dbReference type="OMA" id="RIHLVHD"/>
<dbReference type="Proteomes" id="UP000029445">
    <property type="component" value="Chromosome 5"/>
</dbReference>
<dbReference type="InterPro" id="IPR018814">
    <property type="entry name" value="DUF5427"/>
</dbReference>
<proteinExistence type="predicted"/>
<protein>
    <recommendedName>
        <fullName evidence="4">Maintenance of telomere capping protein 1</fullName>
    </recommendedName>
</protein>
<dbReference type="Pfam" id="PF10310">
    <property type="entry name" value="DUF5427"/>
    <property type="match status" value="1"/>
</dbReference>
<evidence type="ECO:0000313" key="3">
    <source>
        <dbReference type="Proteomes" id="UP000029445"/>
    </source>
</evidence>
<feature type="region of interest" description="Disordered" evidence="1">
    <location>
        <begin position="1"/>
        <end position="124"/>
    </location>
</feature>
<organism evidence="2 3">
    <name type="scientific">Cryptococcus deuterogattii (strain R265)</name>
    <name type="common">Cryptococcus gattii VGII (strain R265)</name>
    <dbReference type="NCBI Taxonomy" id="294750"/>
    <lineage>
        <taxon>Eukaryota</taxon>
        <taxon>Fungi</taxon>
        <taxon>Dikarya</taxon>
        <taxon>Basidiomycota</taxon>
        <taxon>Agaricomycotina</taxon>
        <taxon>Tremellomycetes</taxon>
        <taxon>Tremellales</taxon>
        <taxon>Cryptococcaceae</taxon>
        <taxon>Cryptococcus</taxon>
        <taxon>Cryptococcus gattii species complex</taxon>
    </lineage>
</organism>
<evidence type="ECO:0008006" key="4">
    <source>
        <dbReference type="Google" id="ProtNLM"/>
    </source>
</evidence>
<dbReference type="PANTHER" id="PTHR28265:SF1">
    <property type="entry name" value="MAINTENANCE OF TELOMERE CAPPING PROTEIN 1"/>
    <property type="match status" value="1"/>
</dbReference>
<reference evidence="2 3" key="1">
    <citation type="journal article" date="2011" name="MBio">
        <title>Genome variation in Cryptococcus gattii, an emerging pathogen of immunocompetent hosts.</title>
        <authorList>
            <person name="D'Souza C.A."/>
            <person name="Kronstad J.W."/>
            <person name="Taylor G."/>
            <person name="Warren R."/>
            <person name="Yuen M."/>
            <person name="Hu G."/>
            <person name="Jung W.H."/>
            <person name="Sham A."/>
            <person name="Kidd S.E."/>
            <person name="Tangen K."/>
            <person name="Lee N."/>
            <person name="Zeilmaker T."/>
            <person name="Sawkins J."/>
            <person name="McVicker G."/>
            <person name="Shah S."/>
            <person name="Gnerre S."/>
            <person name="Griggs A."/>
            <person name="Zeng Q."/>
            <person name="Bartlett K."/>
            <person name="Li W."/>
            <person name="Wang X."/>
            <person name="Heitman J."/>
            <person name="Stajich J.E."/>
            <person name="Fraser J.A."/>
            <person name="Meyer W."/>
            <person name="Carter D."/>
            <person name="Schein J."/>
            <person name="Krzywinski M."/>
            <person name="Kwon-Chung K.J."/>
            <person name="Varma A."/>
            <person name="Wang J."/>
            <person name="Brunham R."/>
            <person name="Fyfe M."/>
            <person name="Ouellette B.F."/>
            <person name="Siddiqui A."/>
            <person name="Marra M."/>
            <person name="Jones S."/>
            <person name="Holt R."/>
            <person name="Birren B.W."/>
            <person name="Galagan J.E."/>
            <person name="Cuomo C.A."/>
        </authorList>
    </citation>
    <scope>NUCLEOTIDE SEQUENCE [LARGE SCALE GENOMIC DNA]</scope>
    <source>
        <strain evidence="2 3">R265</strain>
    </source>
</reference>
<keyword evidence="3" id="KW-1185">Reference proteome</keyword>
<dbReference type="RefSeq" id="XP_062881962.1">
    <property type="nucleotide sequence ID" value="XM_063026007.1"/>
</dbReference>
<dbReference type="HOGENOM" id="CLU_034224_1_0_1"/>
<reference evidence="2 3" key="2">
    <citation type="journal article" date="2018" name="Proc. Natl. Acad. Sci.">
        <title>RNAi is a critical determinant of centromere evolution in closely related fungi.</title>
        <authorList>
            <person name="Yadav V."/>
            <person name="Sun S."/>
            <person name="Billmyre R.B."/>
            <person name="Thimmappa B.C."/>
            <person name="Shea T."/>
            <person name="Lintner R."/>
            <person name="Bakkeren G."/>
            <person name="Cuomo C.A."/>
            <person name="Heitman J."/>
            <person name="Sanyal K."/>
        </authorList>
    </citation>
    <scope>NUCLEOTIDE SEQUENCE [LARGE SCALE GENOMIC DNA]</scope>
    <source>
        <strain evidence="2 3">R265</strain>
    </source>
</reference>
<dbReference type="VEuPathDB" id="FungiDB:CNBG_1895"/>
<accession>A0A095C699</accession>
<gene>
    <name evidence="2" type="ORF">CNBG_1895</name>
</gene>
<feature type="compositionally biased region" description="Polar residues" evidence="1">
    <location>
        <begin position="39"/>
        <end position="63"/>
    </location>
</feature>
<evidence type="ECO:0000256" key="1">
    <source>
        <dbReference type="SAM" id="MobiDB-lite"/>
    </source>
</evidence>
<evidence type="ECO:0000313" key="2">
    <source>
        <dbReference type="EMBL" id="KGB76057.1"/>
    </source>
</evidence>
<dbReference type="GeneID" id="88178281"/>
<dbReference type="AlphaFoldDB" id="A0A095C699"/>
<dbReference type="OrthoDB" id="5594977at2759"/>
<feature type="compositionally biased region" description="Low complexity" evidence="1">
    <location>
        <begin position="94"/>
        <end position="115"/>
    </location>
</feature>
<dbReference type="KEGG" id="cdeu:CNBG_1895"/>
<sequence>MPPKGKKTKAEEALDFLSNLDNLDAPDTSNPPPTGDTPRGSTDSTRKSLSASRELPSKTTSKPTAEDEEAESALAFLNAQINQKRAKPLSDSRAGTPLSAAGSSTAAGAVSTPTPKSKAPAEEPINTVTETPAPAQSSGGWGSSFWSTATSALQSAQRVADEQYQKVKSEGVNGVTGQLENLRANVKSVPGVDLNKLRKGAEERLGGFVRGVDLDKIRKDLVNTTTSTLTTILDTVAPPISEHETLELWLSHPMIGYAGVEGVVYRAWARILEQTESGELIIVWSPSPAPAEGSGEPRSINPVEGWEAAWELGKKEVAAIKTREEEKPQGRAKATRNMPVTTVPIFLHLQPLLVPLPYAEPPIHSSGSTQDKPFTPPNHLYFLFTLEDPSHSLKFTTVSQPTPSDWMDVEYENSEWVEERLVEVLRTGVEVIAQDYVATRMGLKPSAPQAAAVAALVEQANQEREGKIATDEKKDD</sequence>
<dbReference type="EMBL" id="CP025763">
    <property type="protein sequence ID" value="KGB76057.1"/>
    <property type="molecule type" value="Genomic_DNA"/>
</dbReference>
<name>A0A095C699_CRYD2</name>
<dbReference type="PANTHER" id="PTHR28265">
    <property type="entry name" value="MAINTENANCE OF TELOMERE CAPPING PROTEIN 1"/>
    <property type="match status" value="1"/>
</dbReference>
<dbReference type="STRING" id="294750.A0A095C699"/>